<sequence length="747" mass="85668">MIDVDSHSLNSVDPPFTSSTPPATVLDVMTTTTNISPSRKANHNLDSLESLVQNNLDAASHRLEQLKYVHNKTDADKVAKKIIQGTSSALEFLHGLADAHPIASGVVRAVSIVVNLERQRHENDAHIAVVHTSMCDKLKAVFHLRILNHEDQSSHKDSASLNAAMKELCESMTAKIHSFGEFVDSYHGHWQRTVKFVFSYVLRKKLEDFSQEFDKLVREMDSIYKSTMQIQMATVVTNTTEILRRLSFEDPDARHLKHLVPKKEGDDATLRNNQDHIKKVAAQMKEKLTHTMRGVLQEDYDNFLQRHASRYRLKCESIEREMHLASERQAVRISGGPHQLIEDKDVQLLWSWLHEYYHKQLHFGSSDLTDTSDMSPREQPGETSLAEKAQSVRMSKDAWTLEYFSRSMYYAAIGDIIDDDGSGYISALEVNIFLKSEQRCLRKWSKPQWFAFWASGWHNNNAWYHDETDRMMHGLLRIIQEAGPDSRDAQWANIKNMLQSLKPLILVMDSEEVSGTGMARNHVPHQLLELQEEFRQHEEEAISSRLRQFGTHLTDGASIVAVVGDARIELHIMPLIYVLIKLLNDLVAKVANQRHRNAEDMREIEALAMSCITVFVAFDDRLRELSRGWRLEAKDIGMQVDRYADGLFKKYYAEPGVFHKAYDDLRCCMFGEEYELPLHLRPVMRSQLSAPVDAVAILSKRVEALEARAFPFSTFIRKLKGFLQRTKAGTAEQEAKEDGEEWWSVVW</sequence>
<evidence type="ECO:0000256" key="1">
    <source>
        <dbReference type="SAM" id="MobiDB-lite"/>
    </source>
</evidence>
<dbReference type="InterPro" id="IPR018247">
    <property type="entry name" value="EF_Hand_1_Ca_BS"/>
</dbReference>
<evidence type="ECO:0000313" key="3">
    <source>
        <dbReference type="Proteomes" id="UP001215151"/>
    </source>
</evidence>
<reference evidence="2" key="1">
    <citation type="submission" date="2022-11" db="EMBL/GenBank/DDBJ databases">
        <title>Genome Sequence of Cubamyces cubensis.</title>
        <authorList>
            <person name="Buettner E."/>
        </authorList>
    </citation>
    <scope>NUCLEOTIDE SEQUENCE</scope>
    <source>
        <strain evidence="2">MPL-01</strain>
    </source>
</reference>
<comment type="caution">
    <text evidence="2">The sequence shown here is derived from an EMBL/GenBank/DDBJ whole genome shotgun (WGS) entry which is preliminary data.</text>
</comment>
<protein>
    <submittedName>
        <fullName evidence="2">Uncharacterized protein</fullName>
    </submittedName>
</protein>
<evidence type="ECO:0000313" key="2">
    <source>
        <dbReference type="EMBL" id="KAJ8502164.1"/>
    </source>
</evidence>
<feature type="compositionally biased region" description="Polar residues" evidence="1">
    <location>
        <begin position="7"/>
        <end position="21"/>
    </location>
</feature>
<accession>A0AAD7U3Z3</accession>
<feature type="region of interest" description="Disordered" evidence="1">
    <location>
        <begin position="368"/>
        <end position="388"/>
    </location>
</feature>
<dbReference type="EMBL" id="JAPEVG010000002">
    <property type="protein sequence ID" value="KAJ8502164.1"/>
    <property type="molecule type" value="Genomic_DNA"/>
</dbReference>
<name>A0AAD7U3Z3_9APHY</name>
<dbReference type="PROSITE" id="PS00018">
    <property type="entry name" value="EF_HAND_1"/>
    <property type="match status" value="1"/>
</dbReference>
<gene>
    <name evidence="2" type="ORF">ONZ51_g177</name>
</gene>
<keyword evidence="3" id="KW-1185">Reference proteome</keyword>
<proteinExistence type="predicted"/>
<dbReference type="AlphaFoldDB" id="A0AAD7U3Z3"/>
<feature type="region of interest" description="Disordered" evidence="1">
    <location>
        <begin position="1"/>
        <end position="21"/>
    </location>
</feature>
<organism evidence="2 3">
    <name type="scientific">Trametes cubensis</name>
    <dbReference type="NCBI Taxonomy" id="1111947"/>
    <lineage>
        <taxon>Eukaryota</taxon>
        <taxon>Fungi</taxon>
        <taxon>Dikarya</taxon>
        <taxon>Basidiomycota</taxon>
        <taxon>Agaricomycotina</taxon>
        <taxon>Agaricomycetes</taxon>
        <taxon>Polyporales</taxon>
        <taxon>Polyporaceae</taxon>
        <taxon>Trametes</taxon>
    </lineage>
</organism>
<dbReference type="Proteomes" id="UP001215151">
    <property type="component" value="Unassembled WGS sequence"/>
</dbReference>